<dbReference type="SUPFAM" id="SSF52540">
    <property type="entry name" value="P-loop containing nucleoside triphosphate hydrolases"/>
    <property type="match status" value="1"/>
</dbReference>
<dbReference type="GO" id="GO:0005524">
    <property type="term" value="F:ATP binding"/>
    <property type="evidence" value="ECO:0007669"/>
    <property type="project" value="UniProtKB-KW"/>
</dbReference>
<dbReference type="InterPro" id="IPR002078">
    <property type="entry name" value="Sigma_54_int"/>
</dbReference>
<keyword evidence="3" id="KW-0805">Transcription regulation</keyword>
<dbReference type="InterPro" id="IPR029016">
    <property type="entry name" value="GAF-like_dom_sf"/>
</dbReference>
<protein>
    <recommendedName>
        <fullName evidence="6">Sigma-54 factor interaction domain-containing protein</fullName>
    </recommendedName>
</protein>
<comment type="caution">
    <text evidence="7">The sequence shown here is derived from an EMBL/GenBank/DDBJ whole genome shotgun (WGS) entry which is preliminary data.</text>
</comment>
<dbReference type="OrthoDB" id="9804019at2"/>
<feature type="domain" description="Sigma-54 factor interaction" evidence="6">
    <location>
        <begin position="365"/>
        <end position="517"/>
    </location>
</feature>
<dbReference type="PRINTS" id="PR01590">
    <property type="entry name" value="HTHFIS"/>
</dbReference>
<evidence type="ECO:0000256" key="1">
    <source>
        <dbReference type="ARBA" id="ARBA00022741"/>
    </source>
</evidence>
<dbReference type="Proteomes" id="UP000070529">
    <property type="component" value="Unassembled WGS sequence"/>
</dbReference>
<dbReference type="InterPro" id="IPR058031">
    <property type="entry name" value="AAA_lid_NorR"/>
</dbReference>
<dbReference type="Gene3D" id="1.10.8.60">
    <property type="match status" value="1"/>
</dbReference>
<keyword evidence="8" id="KW-1185">Reference proteome</keyword>
<dbReference type="Gene3D" id="3.30.450.40">
    <property type="match status" value="1"/>
</dbReference>
<dbReference type="InterPro" id="IPR009057">
    <property type="entry name" value="Homeodomain-like_sf"/>
</dbReference>
<dbReference type="InterPro" id="IPR027417">
    <property type="entry name" value="P-loop_NTPase"/>
</dbReference>
<dbReference type="Pfam" id="PF02954">
    <property type="entry name" value="HTH_8"/>
    <property type="match status" value="1"/>
</dbReference>
<evidence type="ECO:0000313" key="8">
    <source>
        <dbReference type="Proteomes" id="UP000070529"/>
    </source>
</evidence>
<organism evidence="7 8">
    <name type="scientific">Enterovibrio coralii</name>
    <dbReference type="NCBI Taxonomy" id="294935"/>
    <lineage>
        <taxon>Bacteria</taxon>
        <taxon>Pseudomonadati</taxon>
        <taxon>Pseudomonadota</taxon>
        <taxon>Gammaproteobacteria</taxon>
        <taxon>Vibrionales</taxon>
        <taxon>Vibrionaceae</taxon>
        <taxon>Enterovibrio</taxon>
    </lineage>
</organism>
<evidence type="ECO:0000256" key="3">
    <source>
        <dbReference type="ARBA" id="ARBA00023015"/>
    </source>
</evidence>
<keyword evidence="1" id="KW-0547">Nucleotide-binding</keyword>
<dbReference type="PANTHER" id="PTHR32071:SF117">
    <property type="entry name" value="PTS-DEPENDENT DIHYDROXYACETONE KINASE OPERON REGULATORY PROTEIN-RELATED"/>
    <property type="match status" value="1"/>
</dbReference>
<evidence type="ECO:0000259" key="6">
    <source>
        <dbReference type="PROSITE" id="PS50045"/>
    </source>
</evidence>
<accession>A0A135I7Z6</accession>
<dbReference type="InterPro" id="IPR002197">
    <property type="entry name" value="HTH_Fis"/>
</dbReference>
<sequence length="598" mass="67249">MRRSGDRYKKWQLHTQNQWPNRKEAQDPLVQSWWEDRHLCAFDWQIQKKPSADSLLKNRNSASSYLDYLYSAELLSHLGEGAAWCLLDAEGIVLAFLAAPSMRPLVEERGIGEGFNFSKHLVGTTAYSLSKEKNDSALLYCFETYKKSLHAFASVCVPVRNDPRGYSLMVLLDEEHESNLTFALSRLERLARYPSENLSKLTLYGNILDALPQMIFVFNSEGVLRFRNAQAKRNSTSAGLLADGVTVFNYASLIQATESSLVRELPDARVTVSVKKQYLGEDTLCFVDIKHESVNDDAWKHRVVSQCLAKDSYLEKAIAQRGKTGLRLFLTSEVGSGERYIVNFVSTHLKEKALHTLDCMAGFSGMETAATTKAQFTHCLQRANGNVLCIENIHLLAPDLKGALLKVLSSGLITDADGSLVPLNIDLICCSSSKYDWQESRVSRLLVLMLAGIQLDLKPLSADKTRLDFALETALDELSVREKKHLIVDRTARDVLLNYRWPGNFLELFQVLESAVLHCFNDVVSLDDLPERTKQQPKGGKGFANIIEAERSAIIMAWRENGGRVTKVADALGLSRTTLWRKMKKLEIDRQCLVEGKY</sequence>
<dbReference type="Gene3D" id="3.40.50.300">
    <property type="entry name" value="P-loop containing nucleotide triphosphate hydrolases"/>
    <property type="match status" value="1"/>
</dbReference>
<reference evidence="7 8" key="1">
    <citation type="submission" date="2015-11" db="EMBL/GenBank/DDBJ databases">
        <title>Genomic Taxonomy of the Vibrionaceae.</title>
        <authorList>
            <person name="Gomez-Gil B."/>
            <person name="Enciso-Ibarra J."/>
        </authorList>
    </citation>
    <scope>NUCLEOTIDE SEQUENCE [LARGE SCALE GENOMIC DNA]</scope>
    <source>
        <strain evidence="7 8">CAIM 912</strain>
    </source>
</reference>
<dbReference type="SUPFAM" id="SSF46689">
    <property type="entry name" value="Homeodomain-like"/>
    <property type="match status" value="1"/>
</dbReference>
<evidence type="ECO:0000256" key="5">
    <source>
        <dbReference type="ARBA" id="ARBA00023163"/>
    </source>
</evidence>
<keyword evidence="2" id="KW-0067">ATP-binding</keyword>
<dbReference type="GO" id="GO:0006355">
    <property type="term" value="P:regulation of DNA-templated transcription"/>
    <property type="evidence" value="ECO:0007669"/>
    <property type="project" value="InterPro"/>
</dbReference>
<keyword evidence="4" id="KW-0238">DNA-binding</keyword>
<dbReference type="GO" id="GO:0043565">
    <property type="term" value="F:sequence-specific DNA binding"/>
    <property type="evidence" value="ECO:0007669"/>
    <property type="project" value="InterPro"/>
</dbReference>
<name>A0A135I7Z6_9GAMM</name>
<evidence type="ECO:0000256" key="4">
    <source>
        <dbReference type="ARBA" id="ARBA00023125"/>
    </source>
</evidence>
<dbReference type="RefSeq" id="WP_067416819.1">
    <property type="nucleotide sequence ID" value="NZ_LNTY01000034.1"/>
</dbReference>
<evidence type="ECO:0000313" key="7">
    <source>
        <dbReference type="EMBL" id="KXF81569.1"/>
    </source>
</evidence>
<dbReference type="EMBL" id="LNTY01000034">
    <property type="protein sequence ID" value="KXF81569.1"/>
    <property type="molecule type" value="Genomic_DNA"/>
</dbReference>
<keyword evidence="5" id="KW-0804">Transcription</keyword>
<gene>
    <name evidence="7" type="ORF">ATN88_02480</name>
</gene>
<proteinExistence type="predicted"/>
<dbReference type="Pfam" id="PF25601">
    <property type="entry name" value="AAA_lid_14"/>
    <property type="match status" value="1"/>
</dbReference>
<dbReference type="AlphaFoldDB" id="A0A135I7Z6"/>
<dbReference type="STRING" id="294935.ATN88_02480"/>
<dbReference type="PROSITE" id="PS50045">
    <property type="entry name" value="SIGMA54_INTERACT_4"/>
    <property type="match status" value="1"/>
</dbReference>
<dbReference type="PANTHER" id="PTHR32071">
    <property type="entry name" value="TRANSCRIPTIONAL REGULATORY PROTEIN"/>
    <property type="match status" value="1"/>
</dbReference>
<dbReference type="Gene3D" id="1.10.10.60">
    <property type="entry name" value="Homeodomain-like"/>
    <property type="match status" value="1"/>
</dbReference>
<evidence type="ECO:0000256" key="2">
    <source>
        <dbReference type="ARBA" id="ARBA00022840"/>
    </source>
</evidence>